<evidence type="ECO:0000313" key="3">
    <source>
        <dbReference type="Proteomes" id="UP000650628"/>
    </source>
</evidence>
<dbReference type="EMBL" id="BOOO01000040">
    <property type="protein sequence ID" value="GII33461.1"/>
    <property type="molecule type" value="Genomic_DNA"/>
</dbReference>
<feature type="domain" description="Immunity protein 40" evidence="1">
    <location>
        <begin position="24"/>
        <end position="78"/>
    </location>
</feature>
<reference evidence="2 3" key="1">
    <citation type="submission" date="2021-01" db="EMBL/GenBank/DDBJ databases">
        <title>Whole genome shotgun sequence of Planotetraspora mira NBRC 15435.</title>
        <authorList>
            <person name="Komaki H."/>
            <person name="Tamura T."/>
        </authorList>
    </citation>
    <scope>NUCLEOTIDE SEQUENCE [LARGE SCALE GENOMIC DNA]</scope>
    <source>
        <strain evidence="2 3">NBRC 15435</strain>
    </source>
</reference>
<dbReference type="InterPro" id="IPR029080">
    <property type="entry name" value="Imm40"/>
</dbReference>
<evidence type="ECO:0000313" key="2">
    <source>
        <dbReference type="EMBL" id="GII33461.1"/>
    </source>
</evidence>
<keyword evidence="3" id="KW-1185">Reference proteome</keyword>
<proteinExistence type="predicted"/>
<sequence>MAHVRQEALFAVLPTSIQERSADLTDVGSAEYAFPVDCLDQVFHILVQNDFVILGGDLWRKVPEGFEPVFEGWYTDSPGEGAISAWRQFLIAASREPKYFATFVVQ</sequence>
<organism evidence="2 3">
    <name type="scientific">Planotetraspora mira</name>
    <dbReference type="NCBI Taxonomy" id="58121"/>
    <lineage>
        <taxon>Bacteria</taxon>
        <taxon>Bacillati</taxon>
        <taxon>Actinomycetota</taxon>
        <taxon>Actinomycetes</taxon>
        <taxon>Streptosporangiales</taxon>
        <taxon>Streptosporangiaceae</taxon>
        <taxon>Planotetraspora</taxon>
    </lineage>
</organism>
<name>A0A8J3TVX5_9ACTN</name>
<dbReference type="AlphaFoldDB" id="A0A8J3TVX5"/>
<dbReference type="Pfam" id="PF15569">
    <property type="entry name" value="Imm40"/>
    <property type="match status" value="1"/>
</dbReference>
<accession>A0A8J3TVX5</accession>
<gene>
    <name evidence="2" type="ORF">Pmi06nite_69030</name>
</gene>
<protein>
    <recommendedName>
        <fullName evidence="1">Immunity protein 40 domain-containing protein</fullName>
    </recommendedName>
</protein>
<comment type="caution">
    <text evidence="2">The sequence shown here is derived from an EMBL/GenBank/DDBJ whole genome shotgun (WGS) entry which is preliminary data.</text>
</comment>
<evidence type="ECO:0000259" key="1">
    <source>
        <dbReference type="Pfam" id="PF15569"/>
    </source>
</evidence>
<dbReference type="Proteomes" id="UP000650628">
    <property type="component" value="Unassembled WGS sequence"/>
</dbReference>